<keyword evidence="8" id="KW-1185">Reference proteome</keyword>
<evidence type="ECO:0000313" key="7">
    <source>
        <dbReference type="EMBL" id="OCB91515.1"/>
    </source>
</evidence>
<keyword evidence="5" id="KW-0732">Signal</keyword>
<evidence type="ECO:0000256" key="3">
    <source>
        <dbReference type="ARBA" id="ARBA00022801"/>
    </source>
</evidence>
<dbReference type="GO" id="GO:0008252">
    <property type="term" value="F:nucleotidase activity"/>
    <property type="evidence" value="ECO:0007669"/>
    <property type="project" value="InterPro"/>
</dbReference>
<dbReference type="Gene3D" id="3.40.1210.10">
    <property type="entry name" value="Survival protein SurE-like phosphatase/nucleotidase"/>
    <property type="match status" value="1"/>
</dbReference>
<dbReference type="Proteomes" id="UP000757232">
    <property type="component" value="Unassembled WGS sequence"/>
</dbReference>
<dbReference type="Pfam" id="PF01975">
    <property type="entry name" value="SurE"/>
    <property type="match status" value="1"/>
</dbReference>
<organism evidence="7 8">
    <name type="scientific">Sanghuangporus baumii</name>
    <name type="common">Phellinus baumii</name>
    <dbReference type="NCBI Taxonomy" id="108892"/>
    <lineage>
        <taxon>Eukaryota</taxon>
        <taxon>Fungi</taxon>
        <taxon>Dikarya</taxon>
        <taxon>Basidiomycota</taxon>
        <taxon>Agaricomycotina</taxon>
        <taxon>Agaricomycetes</taxon>
        <taxon>Hymenochaetales</taxon>
        <taxon>Hymenochaetaceae</taxon>
        <taxon>Sanghuangporus</taxon>
    </lineage>
</organism>
<evidence type="ECO:0000256" key="2">
    <source>
        <dbReference type="ARBA" id="ARBA00022723"/>
    </source>
</evidence>
<dbReference type="InterPro" id="IPR030048">
    <property type="entry name" value="SurE"/>
</dbReference>
<dbReference type="GO" id="GO:0046872">
    <property type="term" value="F:metal ion binding"/>
    <property type="evidence" value="ECO:0007669"/>
    <property type="project" value="UniProtKB-KW"/>
</dbReference>
<dbReference type="InterPro" id="IPR002828">
    <property type="entry name" value="SurE-like_Pase/nucleotidase"/>
</dbReference>
<feature type="domain" description="Survival protein SurE-like phosphatase/nucleotidase" evidence="6">
    <location>
        <begin position="25"/>
        <end position="234"/>
    </location>
</feature>
<feature type="region of interest" description="Disordered" evidence="4">
    <location>
        <begin position="59"/>
        <end position="98"/>
    </location>
</feature>
<evidence type="ECO:0000259" key="6">
    <source>
        <dbReference type="Pfam" id="PF01975"/>
    </source>
</evidence>
<feature type="chain" id="PRO_5040302961" evidence="5">
    <location>
        <begin position="22"/>
        <end position="311"/>
    </location>
</feature>
<dbReference type="PANTHER" id="PTHR30457:SF0">
    <property type="entry name" value="PHOSPHATASE, PUTATIVE (AFU_ORTHOLOGUE AFUA_4G01070)-RELATED"/>
    <property type="match status" value="1"/>
</dbReference>
<dbReference type="PANTHER" id="PTHR30457">
    <property type="entry name" value="5'-NUCLEOTIDASE SURE"/>
    <property type="match status" value="1"/>
</dbReference>
<evidence type="ECO:0000256" key="5">
    <source>
        <dbReference type="SAM" id="SignalP"/>
    </source>
</evidence>
<evidence type="ECO:0000313" key="8">
    <source>
        <dbReference type="Proteomes" id="UP000757232"/>
    </source>
</evidence>
<feature type="signal peptide" evidence="5">
    <location>
        <begin position="1"/>
        <end position="21"/>
    </location>
</feature>
<comment type="caution">
    <text evidence="7">The sequence shown here is derived from an EMBL/GenBank/DDBJ whole genome shotgun (WGS) entry which is preliminary data.</text>
</comment>
<dbReference type="InterPro" id="IPR036523">
    <property type="entry name" value="SurE-like_sf"/>
</dbReference>
<keyword evidence="3" id="KW-0378">Hydrolase</keyword>
<reference evidence="7" key="1">
    <citation type="submission" date="2016-06" db="EMBL/GenBank/DDBJ databases">
        <title>Draft Genome sequence of the fungus Inonotus baumii.</title>
        <authorList>
            <person name="Zhu H."/>
            <person name="Lin W."/>
        </authorList>
    </citation>
    <scope>NUCLEOTIDE SEQUENCE</scope>
    <source>
        <strain evidence="7">821</strain>
    </source>
</reference>
<comment type="similarity">
    <text evidence="1">Belongs to the SurE nucleotidase family.</text>
</comment>
<evidence type="ECO:0000256" key="4">
    <source>
        <dbReference type="SAM" id="MobiDB-lite"/>
    </source>
</evidence>
<protein>
    <submittedName>
        <fullName evidence="7">Acid phosphatase</fullName>
    </submittedName>
</protein>
<dbReference type="OrthoDB" id="4018688at2759"/>
<gene>
    <name evidence="7" type="ORF">A7U60_g1250</name>
</gene>
<keyword evidence="2" id="KW-0479">Metal-binding</keyword>
<dbReference type="AlphaFoldDB" id="A0A9Q5N9D6"/>
<name>A0A9Q5N9D6_SANBA</name>
<dbReference type="SUPFAM" id="SSF64167">
    <property type="entry name" value="SurE-like"/>
    <property type="match status" value="1"/>
</dbReference>
<proteinExistence type="inferred from homology"/>
<accession>A0A9Q5N9D6</accession>
<dbReference type="EMBL" id="LNZH02000084">
    <property type="protein sequence ID" value="OCB91515.1"/>
    <property type="molecule type" value="Genomic_DNA"/>
</dbReference>
<evidence type="ECO:0000256" key="1">
    <source>
        <dbReference type="ARBA" id="ARBA00011062"/>
    </source>
</evidence>
<sequence length="311" mass="32315">MINFGFLRLAILFFVATVVTARVKIVLSNDDGWAVANIRSQNTELVLAGYNVVLSAPADNRSGTGSSDAEPEPLGEDGCQFESCPPFSPATGSDPNNPRFNYVNSYPVTSVRYGIQTAAPPFFGGTGPDLVVAGPNVGNNLGSVVLISGTVGAASEAAKEGFPSIAFSGAGGAIVSYTTLSESSNSTTTALVFADLGRKFVQALLAKPFNAESPILPSNITLNVNYPEATGECTDPNAFRFVLTRINEAASDAPADVQTCGTDRLPTESSVVAQDGCFVSVSVMNATTKGDVDAAAQTFVLRRLESFLSCA</sequence>